<reference evidence="2" key="1">
    <citation type="submission" date="2020-03" db="EMBL/GenBank/DDBJ databases">
        <title>The deep terrestrial virosphere.</title>
        <authorList>
            <person name="Holmfeldt K."/>
            <person name="Nilsson E."/>
            <person name="Simone D."/>
            <person name="Lopez-Fernandez M."/>
            <person name="Wu X."/>
            <person name="de Brujin I."/>
            <person name="Lundin D."/>
            <person name="Andersson A."/>
            <person name="Bertilsson S."/>
            <person name="Dopson M."/>
        </authorList>
    </citation>
    <scope>NUCLEOTIDE SEQUENCE</scope>
    <source>
        <strain evidence="2">MM415B05994</strain>
    </source>
</reference>
<evidence type="ECO:0000259" key="1">
    <source>
        <dbReference type="Pfam" id="PF01464"/>
    </source>
</evidence>
<dbReference type="Pfam" id="PF01464">
    <property type="entry name" value="SLT"/>
    <property type="match status" value="1"/>
</dbReference>
<dbReference type="InterPro" id="IPR008258">
    <property type="entry name" value="Transglycosylase_SLT_dom_1"/>
</dbReference>
<sequence>MYKAQLIKESSLDAYAVSPVGAEGLAQFMPGTWRDVSRQLGLVGSPMDAEIAIPAGAYYMSSLRNMWRWPRPEEDRYNLALACYNAGCGNILKAQTLCDDASLYESIMECLPLVTGRHAAETLSYAPRIREIYKGLLYE</sequence>
<dbReference type="EMBL" id="MT143517">
    <property type="protein sequence ID" value="QJA97702.1"/>
    <property type="molecule type" value="Genomic_DNA"/>
</dbReference>
<accession>A0A6M3LVY0</accession>
<feature type="domain" description="Transglycosylase SLT" evidence="1">
    <location>
        <begin position="7"/>
        <end position="95"/>
    </location>
</feature>
<proteinExistence type="predicted"/>
<protein>
    <submittedName>
        <fullName evidence="2">Putative transglycosylase</fullName>
    </submittedName>
</protein>
<dbReference type="Gene3D" id="1.10.530.10">
    <property type="match status" value="1"/>
</dbReference>
<gene>
    <name evidence="2" type="ORF">MM415B05994_0005</name>
</gene>
<name>A0A6M3LVY0_9ZZZZ</name>
<organism evidence="2">
    <name type="scientific">viral metagenome</name>
    <dbReference type="NCBI Taxonomy" id="1070528"/>
    <lineage>
        <taxon>unclassified sequences</taxon>
        <taxon>metagenomes</taxon>
        <taxon>organismal metagenomes</taxon>
    </lineage>
</organism>
<dbReference type="InterPro" id="IPR023346">
    <property type="entry name" value="Lysozyme-like_dom_sf"/>
</dbReference>
<evidence type="ECO:0000313" key="2">
    <source>
        <dbReference type="EMBL" id="QJA97702.1"/>
    </source>
</evidence>
<dbReference type="PANTHER" id="PTHR37423">
    <property type="entry name" value="SOLUBLE LYTIC MUREIN TRANSGLYCOSYLASE-RELATED"/>
    <property type="match status" value="1"/>
</dbReference>
<dbReference type="AlphaFoldDB" id="A0A6M3LVY0"/>
<dbReference type="SUPFAM" id="SSF53955">
    <property type="entry name" value="Lysozyme-like"/>
    <property type="match status" value="1"/>
</dbReference>
<dbReference type="PANTHER" id="PTHR37423:SF2">
    <property type="entry name" value="MEMBRANE-BOUND LYTIC MUREIN TRANSGLYCOSYLASE C"/>
    <property type="match status" value="1"/>
</dbReference>